<dbReference type="Pfam" id="PF07690">
    <property type="entry name" value="MFS_1"/>
    <property type="match status" value="1"/>
</dbReference>
<evidence type="ECO:0000256" key="2">
    <source>
        <dbReference type="ARBA" id="ARBA00022989"/>
    </source>
</evidence>
<dbReference type="EMBL" id="QFNK01000014">
    <property type="protein sequence ID" value="PZO88544.1"/>
    <property type="molecule type" value="Genomic_DNA"/>
</dbReference>
<proteinExistence type="predicted"/>
<feature type="transmembrane region" description="Helical" evidence="4">
    <location>
        <begin position="137"/>
        <end position="155"/>
    </location>
</feature>
<feature type="transmembrane region" description="Helical" evidence="4">
    <location>
        <begin position="98"/>
        <end position="116"/>
    </location>
</feature>
<dbReference type="Gene3D" id="1.20.1250.20">
    <property type="entry name" value="MFS general substrate transporter like domains"/>
    <property type="match status" value="1"/>
</dbReference>
<sequence length="397" mass="43561">MNHNIRQIKLHTICTNMLFVLPVIVLYYQSIGLGFREFLIGEAFFSAVVLFAEVPSGWISDTWRRKSTLILGAFFGICGLSLLMVADNFWMATAAQGIVGLAVALNSGTNTALLYDTLYEQGRADDYRRVDGDRHSFGIYGTALSCIIGALLFSVDPKLPLLFDILIMVVAMIAIACVREPKRHQKSVEKHVFRDLYETMKYALSGHPEITGIIMVSTVVLCTTKLMLWAQQPYYTMIGIPVEWFGVIMAGSFAVGGMAGQFSHRIEHWGSNRAALAVTAVILSLACFSLIIWPAALLAVPMFLTGTLAYATMTPRINNAINSRVGSERRATILSTASLMVHLLFIPTSVLVGYLSDHGGITASLWWIGAQLFVLSAIGLWLWGRRGYSASSTITGT</sequence>
<evidence type="ECO:0000256" key="3">
    <source>
        <dbReference type="ARBA" id="ARBA00023136"/>
    </source>
</evidence>
<accession>A0A2W5A1T9</accession>
<evidence type="ECO:0000313" key="5">
    <source>
        <dbReference type="EMBL" id="PZO88544.1"/>
    </source>
</evidence>
<feature type="transmembrane region" description="Helical" evidence="4">
    <location>
        <begin position="161"/>
        <end position="178"/>
    </location>
</feature>
<feature type="transmembrane region" description="Helical" evidence="4">
    <location>
        <begin position="299"/>
        <end position="319"/>
    </location>
</feature>
<feature type="transmembrane region" description="Helical" evidence="4">
    <location>
        <begin position="364"/>
        <end position="383"/>
    </location>
</feature>
<dbReference type="AlphaFoldDB" id="A0A2W5A1T9"/>
<keyword evidence="1 4" id="KW-0812">Transmembrane</keyword>
<name>A0A2W5A1T9_9BACT</name>
<feature type="transmembrane region" description="Helical" evidence="4">
    <location>
        <begin position="331"/>
        <end position="352"/>
    </location>
</feature>
<dbReference type="PANTHER" id="PTHR23530">
    <property type="entry name" value="TRANSPORT PROTEIN-RELATED"/>
    <property type="match status" value="1"/>
</dbReference>
<dbReference type="PANTHER" id="PTHR23530:SF1">
    <property type="entry name" value="PERMEASE, MAJOR FACILITATOR SUPERFAMILY-RELATED"/>
    <property type="match status" value="1"/>
</dbReference>
<dbReference type="InterPro" id="IPR053160">
    <property type="entry name" value="MFS_DHA3_Transporter"/>
</dbReference>
<comment type="caution">
    <text evidence="5">The sequence shown here is derived from an EMBL/GenBank/DDBJ whole genome shotgun (WGS) entry which is preliminary data.</text>
</comment>
<dbReference type="GO" id="GO:0022857">
    <property type="term" value="F:transmembrane transporter activity"/>
    <property type="evidence" value="ECO:0007669"/>
    <property type="project" value="InterPro"/>
</dbReference>
<feature type="transmembrane region" description="Helical" evidence="4">
    <location>
        <begin position="210"/>
        <end position="230"/>
    </location>
</feature>
<evidence type="ECO:0000256" key="1">
    <source>
        <dbReference type="ARBA" id="ARBA00022692"/>
    </source>
</evidence>
<gene>
    <name evidence="5" type="ORF">DI626_01565</name>
</gene>
<dbReference type="InterPro" id="IPR011701">
    <property type="entry name" value="MFS"/>
</dbReference>
<protein>
    <submittedName>
        <fullName evidence="5">MFS transporter</fullName>
    </submittedName>
</protein>
<reference evidence="5 6" key="1">
    <citation type="submission" date="2017-08" db="EMBL/GenBank/DDBJ databases">
        <title>Infants hospitalized years apart are colonized by the same room-sourced microbial strains.</title>
        <authorList>
            <person name="Brooks B."/>
            <person name="Olm M.R."/>
            <person name="Firek B.A."/>
            <person name="Baker R."/>
            <person name="Thomas B.C."/>
            <person name="Morowitz M.J."/>
            <person name="Banfield J.F."/>
        </authorList>
    </citation>
    <scope>NUCLEOTIDE SEQUENCE [LARGE SCALE GENOMIC DNA]</scope>
    <source>
        <strain evidence="5">S2_018_000_R2_104</strain>
    </source>
</reference>
<dbReference type="SUPFAM" id="SSF103473">
    <property type="entry name" value="MFS general substrate transporter"/>
    <property type="match status" value="1"/>
</dbReference>
<keyword evidence="3 4" id="KW-0472">Membrane</keyword>
<dbReference type="InterPro" id="IPR036259">
    <property type="entry name" value="MFS_trans_sf"/>
</dbReference>
<feature type="transmembrane region" description="Helical" evidence="4">
    <location>
        <begin position="12"/>
        <end position="32"/>
    </location>
</feature>
<feature type="transmembrane region" description="Helical" evidence="4">
    <location>
        <begin position="38"/>
        <end position="56"/>
    </location>
</feature>
<evidence type="ECO:0000313" key="6">
    <source>
        <dbReference type="Proteomes" id="UP000249557"/>
    </source>
</evidence>
<dbReference type="Proteomes" id="UP000249557">
    <property type="component" value="Unassembled WGS sequence"/>
</dbReference>
<organism evidence="5 6">
    <name type="scientific">Micavibrio aeruginosavorus</name>
    <dbReference type="NCBI Taxonomy" id="349221"/>
    <lineage>
        <taxon>Bacteria</taxon>
        <taxon>Pseudomonadati</taxon>
        <taxon>Bdellovibrionota</taxon>
        <taxon>Bdellovibrionia</taxon>
        <taxon>Bdellovibrionales</taxon>
        <taxon>Pseudobdellovibrionaceae</taxon>
        <taxon>Micavibrio</taxon>
    </lineage>
</organism>
<evidence type="ECO:0000256" key="4">
    <source>
        <dbReference type="SAM" id="Phobius"/>
    </source>
</evidence>
<feature type="transmembrane region" description="Helical" evidence="4">
    <location>
        <begin position="242"/>
        <end position="262"/>
    </location>
</feature>
<feature type="transmembrane region" description="Helical" evidence="4">
    <location>
        <begin position="68"/>
        <end position="86"/>
    </location>
</feature>
<feature type="transmembrane region" description="Helical" evidence="4">
    <location>
        <begin position="274"/>
        <end position="293"/>
    </location>
</feature>
<keyword evidence="2 4" id="KW-1133">Transmembrane helix</keyword>